<comment type="similarity">
    <text evidence="1">Belongs to the TIM50 family.</text>
</comment>
<dbReference type="Gene3D" id="3.40.50.1000">
    <property type="entry name" value="HAD superfamily/HAD-like"/>
    <property type="match status" value="1"/>
</dbReference>
<feature type="region of interest" description="Disordered" evidence="2">
    <location>
        <begin position="77"/>
        <end position="142"/>
    </location>
</feature>
<comment type="subcellular location">
    <subcellularLocation>
        <location evidence="1">Mitochondrion inner membrane</location>
        <topology evidence="1">Single-pass membrane protein</topology>
    </subcellularLocation>
</comment>
<dbReference type="GO" id="GO:0005744">
    <property type="term" value="C:TIM23 mitochondrial import inner membrane translocase complex"/>
    <property type="evidence" value="ECO:0007669"/>
    <property type="project" value="UniProtKB-UniRule"/>
</dbReference>
<dbReference type="STRING" id="42249.A0A317T3K8"/>
<feature type="compositionally biased region" description="Basic and acidic residues" evidence="2">
    <location>
        <begin position="16"/>
        <end position="34"/>
    </location>
</feature>
<feature type="region of interest" description="Disordered" evidence="2">
    <location>
        <begin position="1"/>
        <end position="37"/>
    </location>
</feature>
<evidence type="ECO:0000313" key="5">
    <source>
        <dbReference type="Proteomes" id="UP000246991"/>
    </source>
</evidence>
<dbReference type="InterPro" id="IPR023214">
    <property type="entry name" value="HAD_sf"/>
</dbReference>
<accession>A0A317T3K8</accession>
<comment type="function">
    <text evidence="1">Essential component of the TIM23 complex, a complex that mediates the translocation of transit peptide-containing proteins across the mitochondrial inner membrane.</text>
</comment>
<dbReference type="Pfam" id="PF03031">
    <property type="entry name" value="NIF"/>
    <property type="match status" value="1"/>
</dbReference>
<evidence type="ECO:0000256" key="1">
    <source>
        <dbReference type="RuleBase" id="RU365079"/>
    </source>
</evidence>
<dbReference type="GO" id="GO:0015031">
    <property type="term" value="P:protein transport"/>
    <property type="evidence" value="ECO:0007669"/>
    <property type="project" value="UniProtKB-KW"/>
</dbReference>
<feature type="region of interest" description="Disordered" evidence="2">
    <location>
        <begin position="272"/>
        <end position="298"/>
    </location>
</feature>
<keyword evidence="1" id="KW-0813">Transport</keyword>
<organism evidence="4 5">
    <name type="scientific">Tuber magnatum</name>
    <name type="common">white Piedmont truffle</name>
    <dbReference type="NCBI Taxonomy" id="42249"/>
    <lineage>
        <taxon>Eukaryota</taxon>
        <taxon>Fungi</taxon>
        <taxon>Dikarya</taxon>
        <taxon>Ascomycota</taxon>
        <taxon>Pezizomycotina</taxon>
        <taxon>Pezizomycetes</taxon>
        <taxon>Pezizales</taxon>
        <taxon>Tuberaceae</taxon>
        <taxon>Tuber</taxon>
    </lineage>
</organism>
<keyword evidence="5" id="KW-1185">Reference proteome</keyword>
<dbReference type="OrthoDB" id="1711508at2759"/>
<dbReference type="InterPro" id="IPR004274">
    <property type="entry name" value="FCP1_dom"/>
</dbReference>
<dbReference type="AlphaFoldDB" id="A0A317T3K8"/>
<dbReference type="PANTHER" id="PTHR12210">
    <property type="entry name" value="DULLARD PROTEIN PHOSPHATASE"/>
    <property type="match status" value="1"/>
</dbReference>
<protein>
    <recommendedName>
        <fullName evidence="1">Mitochondrial import inner membrane translocase subunit TIM50</fullName>
    </recommendedName>
</protein>
<keyword evidence="1" id="KW-0809">Transit peptide</keyword>
<dbReference type="InterPro" id="IPR036412">
    <property type="entry name" value="HAD-like_sf"/>
</dbReference>
<keyword evidence="1" id="KW-0496">Mitochondrion</keyword>
<proteinExistence type="inferred from homology"/>
<dbReference type="EMBL" id="PYWC01000003">
    <property type="protein sequence ID" value="PWW80357.1"/>
    <property type="molecule type" value="Genomic_DNA"/>
</dbReference>
<evidence type="ECO:0000313" key="4">
    <source>
        <dbReference type="EMBL" id="PWW80357.1"/>
    </source>
</evidence>
<gene>
    <name evidence="4" type="ORF">C7212DRAFT_350554</name>
</gene>
<reference evidence="4 5" key="1">
    <citation type="submission" date="2018-03" db="EMBL/GenBank/DDBJ databases">
        <title>Genomes of Pezizomycetes fungi and the evolution of truffles.</title>
        <authorList>
            <person name="Murat C."/>
            <person name="Payen T."/>
            <person name="Noel B."/>
            <person name="Kuo A."/>
            <person name="Martin F.M."/>
        </authorList>
    </citation>
    <scope>NUCLEOTIDE SEQUENCE [LARGE SCALE GENOMIC DNA]</scope>
    <source>
        <strain evidence="4">091103-1</strain>
    </source>
</reference>
<evidence type="ECO:0000259" key="3">
    <source>
        <dbReference type="PROSITE" id="PS50969"/>
    </source>
</evidence>
<dbReference type="PROSITE" id="PS50969">
    <property type="entry name" value="FCP1"/>
    <property type="match status" value="1"/>
</dbReference>
<comment type="subunit">
    <text evidence="1">Component of the TIM23 complex.</text>
</comment>
<sequence>MSERREIPSLGSEEACDPRREKKPFSTELDERTGISHGETMELAFQTSYGSSLTPTGQEIHGLQKDTASSFAHLIQETGSPGMLGGERWKPKRGKGKVMKEEGKGKGSRSKGQGVQLARRESLGFTGSTTAPPIENSRVRPSENPFFNNLAASGGLFQESYDNYPHGSIPMLDPAGTAPSWALGGSHRPFTGVPEYSQKEGISGWRQSATTYPDESWGHRSEGAPSWAHGAHRLQLPSRQQFLPNPRPGFFNPPFWQQQQPRRYHYNRYQGSRLPRDHRPQVRGSRFSSNSTPLPAPVPTKDYLAKSLLEPQTLPKAPKQLLVLDLNGTLVHRRRSDTANPVCRPELDSFLDYIFAHFSVMVWTSAQPENAQRMVNGIFTKEQKNKLLAVWARDTLQLTPNQYREKTTVYKRLTRIWAGEFKLRFPSPHQSGPGWDQTNTILMDDSSVKAAGQPYNLIRVPEFVGEMEGEESTVLSDCIKYLNELRFRDNVSAYIRQSPFYGRY</sequence>
<dbReference type="InterPro" id="IPR050365">
    <property type="entry name" value="TIM50"/>
</dbReference>
<dbReference type="SUPFAM" id="SSF56784">
    <property type="entry name" value="HAD-like"/>
    <property type="match status" value="1"/>
</dbReference>
<name>A0A317T3K8_9PEZI</name>
<evidence type="ECO:0000256" key="2">
    <source>
        <dbReference type="SAM" id="MobiDB-lite"/>
    </source>
</evidence>
<dbReference type="Proteomes" id="UP000246991">
    <property type="component" value="Unassembled WGS sequence"/>
</dbReference>
<dbReference type="SMART" id="SM00577">
    <property type="entry name" value="CPDc"/>
    <property type="match status" value="1"/>
</dbReference>
<keyword evidence="1" id="KW-0653">Protein transport</keyword>
<comment type="caution">
    <text evidence="4">The sequence shown here is derived from an EMBL/GenBank/DDBJ whole genome shotgun (WGS) entry which is preliminary data.</text>
</comment>
<feature type="domain" description="FCP1 homology" evidence="3">
    <location>
        <begin position="315"/>
        <end position="485"/>
    </location>
</feature>
<keyword evidence="1" id="KW-0811">Translocation</keyword>